<proteinExistence type="inferred from homology"/>
<gene>
    <name evidence="9" type="ORF">Cfor_01677</name>
</gene>
<dbReference type="PANTHER" id="PTHR22727:SF15">
    <property type="entry name" value="MRH DOMAIN-CONTAINING PROTEIN"/>
    <property type="match status" value="1"/>
</dbReference>
<dbReference type="InterPro" id="IPR056608">
    <property type="entry name" value="Elapor1/2_GBD"/>
</dbReference>
<evidence type="ECO:0000256" key="4">
    <source>
        <dbReference type="ARBA" id="ARBA00022729"/>
    </source>
</evidence>
<keyword evidence="7" id="KW-1133">Transmembrane helix</keyword>
<dbReference type="Pfam" id="PF23087">
    <property type="entry name" value="MRH_ELAPOR1_9th"/>
    <property type="match status" value="1"/>
</dbReference>
<dbReference type="OrthoDB" id="439917at2759"/>
<dbReference type="InParanoid" id="A0A6L2QA21"/>
<dbReference type="SMART" id="SM01411">
    <property type="entry name" value="Ephrin_rec_like"/>
    <property type="match status" value="3"/>
</dbReference>
<comment type="similarity">
    <text evidence="2">Belongs to the ELAPOR family.</text>
</comment>
<dbReference type="AlphaFoldDB" id="A0A6L2QA21"/>
<comment type="caution">
    <text evidence="9">The sequence shown here is derived from an EMBL/GenBank/DDBJ whole genome shotgun (WGS) entry which is preliminary data.</text>
</comment>
<dbReference type="SUPFAM" id="SSF50911">
    <property type="entry name" value="Mannose 6-phosphate receptor domain"/>
    <property type="match status" value="1"/>
</dbReference>
<evidence type="ECO:0000256" key="7">
    <source>
        <dbReference type="SAM" id="Phobius"/>
    </source>
</evidence>
<keyword evidence="6" id="KW-0325">Glycoprotein</keyword>
<dbReference type="Pfam" id="PF23091">
    <property type="entry name" value="TNFR_ELAPOR1_6th"/>
    <property type="match status" value="1"/>
</dbReference>
<comment type="subcellular location">
    <subcellularLocation>
        <location evidence="1">Cell membrane</location>
        <topology evidence="1">Single-pass type I membrane protein</topology>
    </subcellularLocation>
</comment>
<keyword evidence="3" id="KW-1003">Cell membrane</keyword>
<dbReference type="PROSITE" id="PS51914">
    <property type="entry name" value="MRH"/>
    <property type="match status" value="1"/>
</dbReference>
<keyword evidence="7" id="KW-0472">Membrane</keyword>
<dbReference type="Pfam" id="PF23032">
    <property type="entry name" value="GBD_ELAPOR1-like_3rd"/>
    <property type="match status" value="1"/>
</dbReference>
<evidence type="ECO:0000313" key="9">
    <source>
        <dbReference type="EMBL" id="GFG38657.1"/>
    </source>
</evidence>
<keyword evidence="5" id="KW-1015">Disulfide bond</keyword>
<feature type="domain" description="MRH" evidence="8">
    <location>
        <begin position="716"/>
        <end position="904"/>
    </location>
</feature>
<keyword evidence="10" id="KW-1185">Reference proteome</keyword>
<evidence type="ECO:0000256" key="6">
    <source>
        <dbReference type="ARBA" id="ARBA00023180"/>
    </source>
</evidence>
<dbReference type="InterPro" id="IPR044865">
    <property type="entry name" value="MRH_dom"/>
</dbReference>
<dbReference type="InterPro" id="IPR056609">
    <property type="entry name" value="Elapor1-like_3rd"/>
</dbReference>
<dbReference type="Gene3D" id="2.70.130.10">
    <property type="entry name" value="Mannose-6-phosphate receptor binding domain"/>
    <property type="match status" value="1"/>
</dbReference>
<dbReference type="Proteomes" id="UP000502823">
    <property type="component" value="Unassembled WGS sequence"/>
</dbReference>
<evidence type="ECO:0000256" key="5">
    <source>
        <dbReference type="ARBA" id="ARBA00023157"/>
    </source>
</evidence>
<sequence>MWVFLLCFLTTTSASNYEDQDADPCKEKFSPDMPFLMKAVGLGQQRVLSNVVEFNVKEKEMKRLFGRNVSKRMTRKWELRINLRSNYTMQPVGRAFYEEGFKDKMLGDYHYELTECDLQKGRWRVQVPSSGMCSDSSPTPAIRINNCTISCDAGFYFDVGDLMCRMCRPGTFSLGGGLLFDTWDELPEGFHTQVESFHSSFSSFARYGSEVNCSNYGWQPRGDFLAFPGGPCAATLTYTVHLVKPGNLSYLYQYADRDIIFDFEAQNDQCQSIMDSREYRWPSITREGEWKQQTVRLKAGQNVLQWKTIGMDVHQGKPVLIKSIEISGVAFSSSCTPCRAGTYSQGGARSCLECPENHFSEREAHSCTPCDNRTEFSPRASPACLARRPCTLNDYYETRTPCDSNNQTQEVYKWLQPKICREDVSEAARLPPASEKHECPPCNPGMDYRNGSTCEFCPKDMYSDGKTSCKRCPPNTTPNYGYHIHHWTEMPKMMSAACMEVDGSSCSSSDMGWQCARSYIRSGNHHTGGAFLLLSLNVAGFRSKGGVSGGHRLEVGRISFSFELDCESKCELLFMQGSDSKGVTLIQRWTESQPRQDFHLSIMMNDSYTFSWAFQKLQLSQGNNRMKFDHDVAKIFSINVTNTIDGGAAMCLPCHQDPEERGCIPCPPGQYIDPNTTACTPCPVDTTVADPLAYGEDSCQPCGPGLTSMDGVACTTKCVFKFDGVQFDLRSLANPYLVKGNRLFTASGAQYYHLFNISLCGQTPALCTNNVSYQLEGQSSQVKSFVCRTTIVPSQSAEEDLTLSTQSVTLGDELVGVSKNVSFMNMQVIDQFVEKSFHGDLHFYYSTPLSTRSCPQGRTTVITLHCDPDQKGRGTIQLPAKCSDGTCDGCNFNFLWASASACPICTESNYRVVKGECVYGIQMVNYLPPTNCIMPSSVPVTKSVACTTHIPLELQILIAVTVALALFLCGLMLYFWKKTQRLEYKYMKLVQSAGGRDSEGEPELAPAESCALDDGEEEEIQFSQPLTAGILNRIKAMTGKSNTNKFPLDKENEYFSIVSSDIGQKILPPLPARSSKCQASQAYFLVDSSATNWSWKKYVFLAI</sequence>
<evidence type="ECO:0000256" key="3">
    <source>
        <dbReference type="ARBA" id="ARBA00022475"/>
    </source>
</evidence>
<evidence type="ECO:0000313" key="10">
    <source>
        <dbReference type="Proteomes" id="UP000502823"/>
    </source>
</evidence>
<reference evidence="10" key="1">
    <citation type="submission" date="2020-01" db="EMBL/GenBank/DDBJ databases">
        <title>Draft genome sequence of the Termite Coptotermes fromosanus.</title>
        <authorList>
            <person name="Itakura S."/>
            <person name="Yosikawa Y."/>
            <person name="Umezawa K."/>
        </authorList>
    </citation>
    <scope>NUCLEOTIDE SEQUENCE [LARGE SCALE GENOMIC DNA]</scope>
</reference>
<organism evidence="9 10">
    <name type="scientific">Coptotermes formosanus</name>
    <name type="common">Formosan subterranean termite</name>
    <dbReference type="NCBI Taxonomy" id="36987"/>
    <lineage>
        <taxon>Eukaryota</taxon>
        <taxon>Metazoa</taxon>
        <taxon>Ecdysozoa</taxon>
        <taxon>Arthropoda</taxon>
        <taxon>Hexapoda</taxon>
        <taxon>Insecta</taxon>
        <taxon>Pterygota</taxon>
        <taxon>Neoptera</taxon>
        <taxon>Polyneoptera</taxon>
        <taxon>Dictyoptera</taxon>
        <taxon>Blattodea</taxon>
        <taxon>Blattoidea</taxon>
        <taxon>Termitoidae</taxon>
        <taxon>Rhinotermitidae</taxon>
        <taxon>Coptotermes</taxon>
    </lineage>
</organism>
<evidence type="ECO:0000256" key="1">
    <source>
        <dbReference type="ARBA" id="ARBA00004251"/>
    </source>
</evidence>
<dbReference type="Pfam" id="PF23031">
    <property type="entry name" value="GBD_ELAPOR1"/>
    <property type="match status" value="1"/>
</dbReference>
<dbReference type="InterPro" id="IPR056610">
    <property type="entry name" value="Elapor1/2_TNFR-like"/>
</dbReference>
<dbReference type="PANTHER" id="PTHR22727">
    <property type="entry name" value="PROTEIN CBG13728"/>
    <property type="match status" value="1"/>
</dbReference>
<protein>
    <recommendedName>
        <fullName evidence="8">MRH domain-containing protein</fullName>
    </recommendedName>
</protein>
<evidence type="ECO:0000256" key="2">
    <source>
        <dbReference type="ARBA" id="ARBA00007627"/>
    </source>
</evidence>
<feature type="transmembrane region" description="Helical" evidence="7">
    <location>
        <begin position="956"/>
        <end position="976"/>
    </location>
</feature>
<name>A0A6L2QA21_COPFO</name>
<keyword evidence="4" id="KW-0732">Signal</keyword>
<dbReference type="InterPro" id="IPR039181">
    <property type="entry name" value="Elapor1/2"/>
</dbReference>
<dbReference type="InterPro" id="IPR056607">
    <property type="entry name" value="Elapor1/2_MRH"/>
</dbReference>
<evidence type="ECO:0000259" key="8">
    <source>
        <dbReference type="PROSITE" id="PS51914"/>
    </source>
</evidence>
<keyword evidence="7" id="KW-0812">Transmembrane</keyword>
<dbReference type="GO" id="GO:0005886">
    <property type="term" value="C:plasma membrane"/>
    <property type="evidence" value="ECO:0007669"/>
    <property type="project" value="UniProtKB-SubCell"/>
</dbReference>
<dbReference type="Gene3D" id="2.10.50.10">
    <property type="entry name" value="Tumor Necrosis Factor Receptor, subunit A, domain 2"/>
    <property type="match status" value="1"/>
</dbReference>
<accession>A0A6L2QA21</accession>
<dbReference type="InterPro" id="IPR009011">
    <property type="entry name" value="Man6P_isomerase_rcpt-bd_dom_sf"/>
</dbReference>
<dbReference type="EMBL" id="BLKM01012994">
    <property type="protein sequence ID" value="GFG38657.1"/>
    <property type="molecule type" value="Genomic_DNA"/>
</dbReference>